<feature type="transmembrane region" description="Helical" evidence="1">
    <location>
        <begin position="60"/>
        <end position="81"/>
    </location>
</feature>
<protein>
    <submittedName>
        <fullName evidence="2">Uncharacterized protein</fullName>
    </submittedName>
</protein>
<gene>
    <name evidence="2" type="ORF">GM612_00705</name>
</gene>
<keyword evidence="1" id="KW-0812">Transmembrane</keyword>
<evidence type="ECO:0000256" key="1">
    <source>
        <dbReference type="SAM" id="Phobius"/>
    </source>
</evidence>
<organism evidence="2 3">
    <name type="scientific">Secundilactobacillus folii</name>
    <dbReference type="NCBI Taxonomy" id="2678357"/>
    <lineage>
        <taxon>Bacteria</taxon>
        <taxon>Bacillati</taxon>
        <taxon>Bacillota</taxon>
        <taxon>Bacilli</taxon>
        <taxon>Lactobacillales</taxon>
        <taxon>Lactobacillaceae</taxon>
        <taxon>Secundilactobacillus</taxon>
    </lineage>
</organism>
<evidence type="ECO:0000313" key="2">
    <source>
        <dbReference type="EMBL" id="MTV81171.1"/>
    </source>
</evidence>
<keyword evidence="1" id="KW-1133">Transmembrane helix</keyword>
<sequence length="121" mass="13314">MYKKTVITSAIVATCLCLVTLIIAAVKSNFNYETLVAVVSYIGVYAISIYLSRNNSTEKIVLTLVNILATVMMLGLMYSAIVKYHGFIMVLLLLISLIGVVAGVLAIWFNNKFQKVESKKS</sequence>
<feature type="transmembrane region" description="Helical" evidence="1">
    <location>
        <begin position="87"/>
        <end position="109"/>
    </location>
</feature>
<feature type="transmembrane region" description="Helical" evidence="1">
    <location>
        <begin position="34"/>
        <end position="51"/>
    </location>
</feature>
<accession>A0A7X2XVR4</accession>
<reference evidence="2 3" key="1">
    <citation type="submission" date="2019-11" db="EMBL/GenBank/DDBJ databases">
        <title>Lactobacillus sp. nov. CRM56-3, isolated from fermented tea leaves.</title>
        <authorList>
            <person name="Phuengjayaem S."/>
            <person name="Tanasupawat S."/>
        </authorList>
    </citation>
    <scope>NUCLEOTIDE SEQUENCE [LARGE SCALE GENOMIC DNA]</scope>
    <source>
        <strain evidence="2 3">CRM56-3</strain>
    </source>
</reference>
<dbReference type="RefSeq" id="WP_155430461.1">
    <property type="nucleotide sequence ID" value="NZ_WNJO01000001.1"/>
</dbReference>
<dbReference type="AlphaFoldDB" id="A0A7X2XVR4"/>
<keyword evidence="3" id="KW-1185">Reference proteome</keyword>
<dbReference type="EMBL" id="WNJO01000001">
    <property type="protein sequence ID" value="MTV81171.1"/>
    <property type="molecule type" value="Genomic_DNA"/>
</dbReference>
<keyword evidence="1" id="KW-0472">Membrane</keyword>
<evidence type="ECO:0000313" key="3">
    <source>
        <dbReference type="Proteomes" id="UP000466388"/>
    </source>
</evidence>
<name>A0A7X2XVR4_9LACO</name>
<proteinExistence type="predicted"/>
<comment type="caution">
    <text evidence="2">The sequence shown here is derived from an EMBL/GenBank/DDBJ whole genome shotgun (WGS) entry which is preliminary data.</text>
</comment>
<dbReference type="Proteomes" id="UP000466388">
    <property type="component" value="Unassembled WGS sequence"/>
</dbReference>